<accession>A0ACC0D156</accession>
<keyword evidence="2" id="KW-1185">Reference proteome</keyword>
<evidence type="ECO:0000313" key="2">
    <source>
        <dbReference type="Proteomes" id="UP001497680"/>
    </source>
</evidence>
<reference evidence="1 2" key="1">
    <citation type="journal article" date="2022" name="New Phytol.">
        <title>Ecological generalism drives hyperdiversity of secondary metabolite gene clusters in xylarialean endophytes.</title>
        <authorList>
            <person name="Franco M.E.E."/>
            <person name="Wisecaver J.H."/>
            <person name="Arnold A.E."/>
            <person name="Ju Y.M."/>
            <person name="Slot J.C."/>
            <person name="Ahrendt S."/>
            <person name="Moore L.P."/>
            <person name="Eastman K.E."/>
            <person name="Scott K."/>
            <person name="Konkel Z."/>
            <person name="Mondo S.J."/>
            <person name="Kuo A."/>
            <person name="Hayes R.D."/>
            <person name="Haridas S."/>
            <person name="Andreopoulos B."/>
            <person name="Riley R."/>
            <person name="LaButti K."/>
            <person name="Pangilinan J."/>
            <person name="Lipzen A."/>
            <person name="Amirebrahimi M."/>
            <person name="Yan J."/>
            <person name="Adam C."/>
            <person name="Keymanesh K."/>
            <person name="Ng V."/>
            <person name="Louie K."/>
            <person name="Northen T."/>
            <person name="Drula E."/>
            <person name="Henrissat B."/>
            <person name="Hsieh H.M."/>
            <person name="Youens-Clark K."/>
            <person name="Lutzoni F."/>
            <person name="Miadlikowska J."/>
            <person name="Eastwood D.C."/>
            <person name="Hamelin R.C."/>
            <person name="Grigoriev I.V."/>
            <person name="U'Ren J.M."/>
        </authorList>
    </citation>
    <scope>NUCLEOTIDE SEQUENCE [LARGE SCALE GENOMIC DNA]</scope>
    <source>
        <strain evidence="1 2">ER1909</strain>
    </source>
</reference>
<dbReference type="Proteomes" id="UP001497680">
    <property type="component" value="Unassembled WGS sequence"/>
</dbReference>
<proteinExistence type="predicted"/>
<gene>
    <name evidence="1" type="ORF">F4821DRAFT_259925</name>
</gene>
<comment type="caution">
    <text evidence="1">The sequence shown here is derived from an EMBL/GenBank/DDBJ whole genome shotgun (WGS) entry which is preliminary data.</text>
</comment>
<protein>
    <submittedName>
        <fullName evidence="1">Uncharacterized protein</fullName>
    </submittedName>
</protein>
<evidence type="ECO:0000313" key="1">
    <source>
        <dbReference type="EMBL" id="KAI6086458.1"/>
    </source>
</evidence>
<organism evidence="1 2">
    <name type="scientific">Hypoxylon rubiginosum</name>
    <dbReference type="NCBI Taxonomy" id="110542"/>
    <lineage>
        <taxon>Eukaryota</taxon>
        <taxon>Fungi</taxon>
        <taxon>Dikarya</taxon>
        <taxon>Ascomycota</taxon>
        <taxon>Pezizomycotina</taxon>
        <taxon>Sordariomycetes</taxon>
        <taxon>Xylariomycetidae</taxon>
        <taxon>Xylariales</taxon>
        <taxon>Hypoxylaceae</taxon>
        <taxon>Hypoxylon</taxon>
    </lineage>
</organism>
<dbReference type="EMBL" id="MU394315">
    <property type="protein sequence ID" value="KAI6086458.1"/>
    <property type="molecule type" value="Genomic_DNA"/>
</dbReference>
<name>A0ACC0D156_9PEZI</name>
<sequence length="235" mass="26258">MASQSNPNDATRDVVRIAGLPREEVESAVQFLKQVHDPESEFADHAIIGDLVDVHTTALRVLEWATAQTPHEQSAIVTVHREPVAQGAPSTTRAAARTNADAEKLWQCDRCDHRGNTKNNVREHQKYHVGTTCSWVNCNFSSDTEERVKRHVVSAHMNRQGQNGVFRCGWVDDQGEICSRHAYDDFAKARREALFHCHNKAIQLGRIPPRMDPIYLGQPNANAGGGDEEDVEMTT</sequence>